<gene>
    <name evidence="1" type="ORF">LZ518_01085</name>
</gene>
<reference evidence="1" key="1">
    <citation type="submission" date="2022-05" db="EMBL/GenBank/DDBJ databases">
        <authorList>
            <person name="Jo J.-H."/>
            <person name="Im W.-T."/>
        </authorList>
    </citation>
    <scope>NUCLEOTIDE SEQUENCE</scope>
    <source>
        <strain evidence="1">RB56-2</strain>
    </source>
</reference>
<dbReference type="Proteomes" id="UP001165383">
    <property type="component" value="Unassembled WGS sequence"/>
</dbReference>
<keyword evidence="2" id="KW-1185">Reference proteome</keyword>
<dbReference type="EMBL" id="JAMGBB010000001">
    <property type="protein sequence ID" value="MCL6739737.1"/>
    <property type="molecule type" value="Genomic_DNA"/>
</dbReference>
<sequence>MKWLIGAFTILATPAAAQTTPLFASDEPLKLTITGPLGDIARTAERSVEPRDASLTLGGTAETYPIKLAPRGITRRKREICTFPPLRVEFPQKPAATSLFAHQSRLKLVTHCRSSEDFQQHLLLEYSAYRIFNLITPTSLKARLLAVDYVDPQAKRTTSRWGMFLEDYDDAAHRLGLTRANVGDRVAANQLQARQAATVALFQYMIGNLDWSMRAGPAGEGCCHNSRLLAAKTPGLIPVPYDFDYSGLVDAPYAAVPEGFKVESVRERSYQGYCWLNNDVIAVAAEFRARRPAINALFGQIPGMTERTARNAVAYLNEFYAEIATDDSLRSKILKQCL</sequence>
<name>A0ABT0S614_9SPHN</name>
<accession>A0ABT0S614</accession>
<dbReference type="RefSeq" id="WP_249914213.1">
    <property type="nucleotide sequence ID" value="NZ_JAMGBB010000001.1"/>
</dbReference>
<evidence type="ECO:0000313" key="1">
    <source>
        <dbReference type="EMBL" id="MCL6739737.1"/>
    </source>
</evidence>
<comment type="caution">
    <text evidence="1">The sequence shown here is derived from an EMBL/GenBank/DDBJ whole genome shotgun (WGS) entry which is preliminary data.</text>
</comment>
<protein>
    <submittedName>
        <fullName evidence="1">Uncharacterized protein</fullName>
    </submittedName>
</protein>
<evidence type="ECO:0000313" key="2">
    <source>
        <dbReference type="Proteomes" id="UP001165383"/>
    </source>
</evidence>
<organism evidence="1 2">
    <name type="scientific">Sphingomonas brevis</name>
    <dbReference type="NCBI Taxonomy" id="2908206"/>
    <lineage>
        <taxon>Bacteria</taxon>
        <taxon>Pseudomonadati</taxon>
        <taxon>Pseudomonadota</taxon>
        <taxon>Alphaproteobacteria</taxon>
        <taxon>Sphingomonadales</taxon>
        <taxon>Sphingomonadaceae</taxon>
        <taxon>Sphingomonas</taxon>
    </lineage>
</organism>
<proteinExistence type="predicted"/>